<dbReference type="PANTHER" id="PTHR43791:SF40">
    <property type="entry name" value="THIAMINE PATHWAY TRANSPORTER THI73"/>
    <property type="match status" value="1"/>
</dbReference>
<feature type="compositionally biased region" description="Basic and acidic residues" evidence="7">
    <location>
        <begin position="1"/>
        <end position="20"/>
    </location>
</feature>
<feature type="region of interest" description="Disordered" evidence="7">
    <location>
        <begin position="1"/>
        <end position="26"/>
    </location>
</feature>
<dbReference type="GO" id="GO:0022857">
    <property type="term" value="F:transmembrane transporter activity"/>
    <property type="evidence" value="ECO:0007669"/>
    <property type="project" value="InterPro"/>
</dbReference>
<feature type="transmembrane region" description="Helical" evidence="8">
    <location>
        <begin position="447"/>
        <end position="468"/>
    </location>
</feature>
<keyword evidence="2" id="KW-0813">Transport</keyword>
<dbReference type="GO" id="GO:0016020">
    <property type="term" value="C:membrane"/>
    <property type="evidence" value="ECO:0007669"/>
    <property type="project" value="UniProtKB-SubCell"/>
</dbReference>
<evidence type="ECO:0000256" key="5">
    <source>
        <dbReference type="ARBA" id="ARBA00023136"/>
    </source>
</evidence>
<feature type="transmembrane region" description="Helical" evidence="8">
    <location>
        <begin position="62"/>
        <end position="79"/>
    </location>
</feature>
<organism evidence="10 11">
    <name type="scientific">Wickerhamomyces ciferrii (strain ATCC 14091 / BCRC 22168 / CBS 111 / JCM 3599 / NBRC 0793 / NRRL Y-1031 F-60-10)</name>
    <name type="common">Yeast</name>
    <name type="synonym">Pichia ciferrii</name>
    <dbReference type="NCBI Taxonomy" id="1206466"/>
    <lineage>
        <taxon>Eukaryota</taxon>
        <taxon>Fungi</taxon>
        <taxon>Dikarya</taxon>
        <taxon>Ascomycota</taxon>
        <taxon>Saccharomycotina</taxon>
        <taxon>Saccharomycetes</taxon>
        <taxon>Phaffomycetales</taxon>
        <taxon>Wickerhamomycetaceae</taxon>
        <taxon>Wickerhamomyces</taxon>
    </lineage>
</organism>
<evidence type="ECO:0000313" key="10">
    <source>
        <dbReference type="EMBL" id="CCH42337.1"/>
    </source>
</evidence>
<evidence type="ECO:0000256" key="7">
    <source>
        <dbReference type="SAM" id="MobiDB-lite"/>
    </source>
</evidence>
<protein>
    <submittedName>
        <fullName evidence="10">Membrane protein</fullName>
    </submittedName>
</protein>
<evidence type="ECO:0000259" key="9">
    <source>
        <dbReference type="PROSITE" id="PS50850"/>
    </source>
</evidence>
<dbReference type="FunFam" id="1.20.1250.20:FF:000064">
    <property type="entry name" value="MFS allantoate transporter"/>
    <property type="match status" value="1"/>
</dbReference>
<gene>
    <name evidence="10" type="ORF">BN7_1881</name>
</gene>
<evidence type="ECO:0000256" key="1">
    <source>
        <dbReference type="ARBA" id="ARBA00004141"/>
    </source>
</evidence>
<dbReference type="HOGENOM" id="CLU_001265_0_5_1"/>
<dbReference type="SUPFAM" id="SSF103473">
    <property type="entry name" value="MFS general substrate transporter"/>
    <property type="match status" value="1"/>
</dbReference>
<feature type="transmembrane region" description="Helical" evidence="8">
    <location>
        <begin position="131"/>
        <end position="155"/>
    </location>
</feature>
<dbReference type="Gene3D" id="1.20.1250.20">
    <property type="entry name" value="MFS general substrate transporter like domains"/>
    <property type="match status" value="2"/>
</dbReference>
<feature type="transmembrane region" description="Helical" evidence="8">
    <location>
        <begin position="223"/>
        <end position="243"/>
    </location>
</feature>
<reference evidence="10 11" key="1">
    <citation type="journal article" date="2012" name="Eukaryot. Cell">
        <title>Draft genome sequence of Wickerhamomyces ciferrii NRRL Y-1031 F-60-10.</title>
        <authorList>
            <person name="Schneider J."/>
            <person name="Andrea H."/>
            <person name="Blom J."/>
            <person name="Jaenicke S."/>
            <person name="Ruckert C."/>
            <person name="Schorsch C."/>
            <person name="Szczepanowski R."/>
            <person name="Farwick M."/>
            <person name="Goesmann A."/>
            <person name="Puhler A."/>
            <person name="Schaffer S."/>
            <person name="Tauch A."/>
            <person name="Kohler T."/>
            <person name="Brinkrolf K."/>
        </authorList>
    </citation>
    <scope>NUCLEOTIDE SEQUENCE [LARGE SCALE GENOMIC DNA]</scope>
    <source>
        <strain evidence="11">ATCC 14091 / BCRC 22168 / CBS 111 / JCM 3599 / NBRC 0793 / NRRL Y-1031 F-60-10</strain>
    </source>
</reference>
<comment type="subcellular location">
    <subcellularLocation>
        <location evidence="1">Membrane</location>
        <topology evidence="1">Multi-pass membrane protein</topology>
    </subcellularLocation>
</comment>
<dbReference type="PROSITE" id="PS50850">
    <property type="entry name" value="MFS"/>
    <property type="match status" value="1"/>
</dbReference>
<evidence type="ECO:0000256" key="8">
    <source>
        <dbReference type="SAM" id="Phobius"/>
    </source>
</evidence>
<name>K0KJM9_WICCF</name>
<feature type="transmembrane region" description="Helical" evidence="8">
    <location>
        <begin position="414"/>
        <end position="435"/>
    </location>
</feature>
<evidence type="ECO:0000256" key="4">
    <source>
        <dbReference type="ARBA" id="ARBA00022989"/>
    </source>
</evidence>
<feature type="transmembrane region" description="Helical" evidence="8">
    <location>
        <begin position="161"/>
        <end position="180"/>
    </location>
</feature>
<dbReference type="InterPro" id="IPR011701">
    <property type="entry name" value="MFS"/>
</dbReference>
<evidence type="ECO:0000256" key="3">
    <source>
        <dbReference type="ARBA" id="ARBA00022692"/>
    </source>
</evidence>
<dbReference type="Proteomes" id="UP000009328">
    <property type="component" value="Unassembled WGS sequence"/>
</dbReference>
<feature type="domain" description="Major facilitator superfamily (MFS) profile" evidence="9">
    <location>
        <begin position="66"/>
        <end position="472"/>
    </location>
</feature>
<dbReference type="Pfam" id="PF07690">
    <property type="entry name" value="MFS_1"/>
    <property type="match status" value="1"/>
</dbReference>
<comment type="caution">
    <text evidence="10">The sequence shown here is derived from an EMBL/GenBank/DDBJ whole genome shotgun (WGS) entry which is preliminary data.</text>
</comment>
<dbReference type="EMBL" id="CAIF01000040">
    <property type="protein sequence ID" value="CCH42337.1"/>
    <property type="molecule type" value="Genomic_DNA"/>
</dbReference>
<evidence type="ECO:0000256" key="6">
    <source>
        <dbReference type="ARBA" id="ARBA00037968"/>
    </source>
</evidence>
<keyword evidence="3 8" id="KW-0812">Transmembrane</keyword>
<dbReference type="eggNOG" id="KOG2533">
    <property type="taxonomic scope" value="Eukaryota"/>
</dbReference>
<sequence length="504" mass="56652">MFTKEDKEDPVLSHTRESKSETTTLVGNDKDEAIKFLRDTKTSLLDDEEQSKKYPKKLLRKIDWRIMTVLCGSYFLQFLDKNLLNYAGVMGIKKNLKGDEFANLGTIFYASYIFAEPLADYFLQVLPTGKFLAFCIVSWGIVVAAHSACHTYASLMIVRTLLGIFESSLSPGLIVISSMWYSKSENLQRTGIWVSMAGLSVIIGGFLSFGFQHVTTDFQSWQIFFLVMGLITVAFGIFTYFILPNNPTSANFLNDDEKIIVLEHIRSNQTGTESKTFKIKQIKELLFHDKHTWPLFFLTIISMMSTGALGTWSVTIIASFGFTSKIAALVQTPVGAAMILGSMLQSYICSYYGKRTLVFIGMCIPAIVAYIILLTTKNRVANLIAIYMAMFSTSVIGLFYSWNSANTAGHTKKLARNGLTMIAFSIGSLIGPQLFRDYEKPDYRSAKITLLVTSIMCIPLAILVGLISKWENNRKDQKDPVELSSNYEFEDLTDIENPNFRYAL</sequence>
<comment type="similarity">
    <text evidence="6">Belongs to the major facilitator superfamily. Allantoate permease family.</text>
</comment>
<dbReference type="InterPro" id="IPR036259">
    <property type="entry name" value="MFS_trans_sf"/>
</dbReference>
<dbReference type="STRING" id="1206466.K0KJM9"/>
<dbReference type="PANTHER" id="PTHR43791">
    <property type="entry name" value="PERMEASE-RELATED"/>
    <property type="match status" value="1"/>
</dbReference>
<evidence type="ECO:0000256" key="2">
    <source>
        <dbReference type="ARBA" id="ARBA00022448"/>
    </source>
</evidence>
<evidence type="ECO:0000313" key="11">
    <source>
        <dbReference type="Proteomes" id="UP000009328"/>
    </source>
</evidence>
<dbReference type="InParanoid" id="K0KJM9"/>
<feature type="transmembrane region" description="Helical" evidence="8">
    <location>
        <begin position="192"/>
        <end position="211"/>
    </location>
</feature>
<proteinExistence type="inferred from homology"/>
<dbReference type="AlphaFoldDB" id="K0KJM9"/>
<keyword evidence="5 8" id="KW-0472">Membrane</keyword>
<feature type="transmembrane region" description="Helical" evidence="8">
    <location>
        <begin position="380"/>
        <end position="402"/>
    </location>
</feature>
<accession>K0KJM9</accession>
<dbReference type="InterPro" id="IPR020846">
    <property type="entry name" value="MFS_dom"/>
</dbReference>
<feature type="transmembrane region" description="Helical" evidence="8">
    <location>
        <begin position="295"/>
        <end position="320"/>
    </location>
</feature>
<feature type="transmembrane region" description="Helical" evidence="8">
    <location>
        <begin position="356"/>
        <end position="374"/>
    </location>
</feature>
<keyword evidence="11" id="KW-1185">Reference proteome</keyword>
<keyword evidence="4 8" id="KW-1133">Transmembrane helix</keyword>
<dbReference type="FunCoup" id="K0KJM9">
    <property type="interactions" value="133"/>
</dbReference>